<name>A0A2P2PCB1_RHIMU</name>
<organism evidence="1">
    <name type="scientific">Rhizophora mucronata</name>
    <name type="common">Asiatic mangrove</name>
    <dbReference type="NCBI Taxonomy" id="61149"/>
    <lineage>
        <taxon>Eukaryota</taxon>
        <taxon>Viridiplantae</taxon>
        <taxon>Streptophyta</taxon>
        <taxon>Embryophyta</taxon>
        <taxon>Tracheophyta</taxon>
        <taxon>Spermatophyta</taxon>
        <taxon>Magnoliopsida</taxon>
        <taxon>eudicotyledons</taxon>
        <taxon>Gunneridae</taxon>
        <taxon>Pentapetalae</taxon>
        <taxon>rosids</taxon>
        <taxon>fabids</taxon>
        <taxon>Malpighiales</taxon>
        <taxon>Rhizophoraceae</taxon>
        <taxon>Rhizophora</taxon>
    </lineage>
</organism>
<dbReference type="EMBL" id="GGEC01071912">
    <property type="protein sequence ID" value="MBX52396.1"/>
    <property type="molecule type" value="Transcribed_RNA"/>
</dbReference>
<protein>
    <submittedName>
        <fullName evidence="1">Uncharacterized protein</fullName>
    </submittedName>
</protein>
<dbReference type="AlphaFoldDB" id="A0A2P2PCB1"/>
<evidence type="ECO:0000313" key="1">
    <source>
        <dbReference type="EMBL" id="MBX52396.1"/>
    </source>
</evidence>
<accession>A0A2P2PCB1</accession>
<proteinExistence type="predicted"/>
<sequence>MLSKNSFTTTLWADKKSLSFFQVSHLSFSKYKALCFPQSE</sequence>
<reference evidence="1" key="1">
    <citation type="submission" date="2018-02" db="EMBL/GenBank/DDBJ databases">
        <title>Rhizophora mucronata_Transcriptome.</title>
        <authorList>
            <person name="Meera S.P."/>
            <person name="Sreeshan A."/>
            <person name="Augustine A."/>
        </authorList>
    </citation>
    <scope>NUCLEOTIDE SEQUENCE</scope>
    <source>
        <tissue evidence="1">Leaf</tissue>
    </source>
</reference>